<protein>
    <recommendedName>
        <fullName evidence="3">General secretion pathway protein GspL</fullName>
    </recommendedName>
</protein>
<sequence length="376" mass="39862">MSVSQVLVTEFPIAGTKSLQWWLVTDSVIEAKGCDSDPLLAAGLKLPSANDEPIVHIAIMSAAQAIVRWHETPEDLTEQQALAAARLAAQDDSLDPENLHIAAMIEDSGETISASVSMTVMSDGLSQLETLGIDPDAIIPAGWLIPAEEGQVIAADFGFETILRGEQMIAPDEPSLRPHLIGDHNVASLTETGIDDALTSAATSRDAVNLRSAPFAKKVDKYMTVSQKRTMAWMAAALVLISLLIPAVQLIKYHWAAADADAAALAAAEPVIGAVESVEEADRLLNERLVQENRGNVAFPVPASALFSAIQKTQGVSIERISYRKDGTVFAGLTAVRNEDMNPALIALQNAGFVITATPRTDATGSAKADITVRAP</sequence>
<dbReference type="Gene3D" id="3.30.420.380">
    <property type="match status" value="1"/>
</dbReference>
<dbReference type="EMBL" id="BAAAEM010000002">
    <property type="protein sequence ID" value="GAA0474101.1"/>
    <property type="molecule type" value="Genomic_DNA"/>
</dbReference>
<proteinExistence type="predicted"/>
<name>A0ABN1ADW5_9SPHN</name>
<keyword evidence="2" id="KW-1185">Reference proteome</keyword>
<dbReference type="Proteomes" id="UP001500713">
    <property type="component" value="Unassembled WGS sequence"/>
</dbReference>
<evidence type="ECO:0000313" key="1">
    <source>
        <dbReference type="EMBL" id="GAA0474101.1"/>
    </source>
</evidence>
<gene>
    <name evidence="1" type="ORF">GCM10009096_14440</name>
</gene>
<evidence type="ECO:0000313" key="2">
    <source>
        <dbReference type="Proteomes" id="UP001500713"/>
    </source>
</evidence>
<dbReference type="RefSeq" id="WP_229956035.1">
    <property type="nucleotide sequence ID" value="NZ_BAAAEM010000002.1"/>
</dbReference>
<evidence type="ECO:0008006" key="3">
    <source>
        <dbReference type="Google" id="ProtNLM"/>
    </source>
</evidence>
<accession>A0ABN1ADW5</accession>
<comment type="caution">
    <text evidence="1">The sequence shown here is derived from an EMBL/GenBank/DDBJ whole genome shotgun (WGS) entry which is preliminary data.</text>
</comment>
<reference evidence="1 2" key="1">
    <citation type="journal article" date="2019" name="Int. J. Syst. Evol. Microbiol.">
        <title>The Global Catalogue of Microorganisms (GCM) 10K type strain sequencing project: providing services to taxonomists for standard genome sequencing and annotation.</title>
        <authorList>
            <consortium name="The Broad Institute Genomics Platform"/>
            <consortium name="The Broad Institute Genome Sequencing Center for Infectious Disease"/>
            <person name="Wu L."/>
            <person name="Ma J."/>
        </authorList>
    </citation>
    <scope>NUCLEOTIDE SEQUENCE [LARGE SCALE GENOMIC DNA]</scope>
    <source>
        <strain evidence="1 2">JCM 14162</strain>
    </source>
</reference>
<organism evidence="1 2">
    <name type="scientific">Parasphingorhabdus litoris</name>
    <dbReference type="NCBI Taxonomy" id="394733"/>
    <lineage>
        <taxon>Bacteria</taxon>
        <taxon>Pseudomonadati</taxon>
        <taxon>Pseudomonadota</taxon>
        <taxon>Alphaproteobacteria</taxon>
        <taxon>Sphingomonadales</taxon>
        <taxon>Sphingomonadaceae</taxon>
        <taxon>Parasphingorhabdus</taxon>
    </lineage>
</organism>